<accession>A0A8S9LXY5</accession>
<proteinExistence type="predicted"/>
<gene>
    <name evidence="1" type="ORF">F2Q70_00009999</name>
</gene>
<protein>
    <submittedName>
        <fullName evidence="1">Uncharacterized protein</fullName>
    </submittedName>
</protein>
<sequence length="140" mass="15787">MCFLTSNPVRNVLNEIPVSFSGIFIIDRSLVLSYKASATSGGIRAGKIQDEGNEFEVKGIDNWRGDLLLQKILVKGNYTTHVLNYGTNWASTKGGPTCAFTHHRDKEDRMDISFMMIMLFTAQVDVDRNMSEHHYPTRVS</sequence>
<dbReference type="AlphaFoldDB" id="A0A8S9LXY5"/>
<organism evidence="1">
    <name type="scientific">Brassica cretica</name>
    <name type="common">Mustard</name>
    <dbReference type="NCBI Taxonomy" id="69181"/>
    <lineage>
        <taxon>Eukaryota</taxon>
        <taxon>Viridiplantae</taxon>
        <taxon>Streptophyta</taxon>
        <taxon>Embryophyta</taxon>
        <taxon>Tracheophyta</taxon>
        <taxon>Spermatophyta</taxon>
        <taxon>Magnoliopsida</taxon>
        <taxon>eudicotyledons</taxon>
        <taxon>Gunneridae</taxon>
        <taxon>Pentapetalae</taxon>
        <taxon>rosids</taxon>
        <taxon>malvids</taxon>
        <taxon>Brassicales</taxon>
        <taxon>Brassicaceae</taxon>
        <taxon>Brassiceae</taxon>
        <taxon>Brassica</taxon>
    </lineage>
</organism>
<evidence type="ECO:0000313" key="1">
    <source>
        <dbReference type="EMBL" id="KAF2612614.1"/>
    </source>
</evidence>
<reference evidence="1" key="1">
    <citation type="submission" date="2019-12" db="EMBL/GenBank/DDBJ databases">
        <title>Genome sequencing and annotation of Brassica cretica.</title>
        <authorList>
            <person name="Studholme D.J."/>
            <person name="Sarris P.F."/>
        </authorList>
    </citation>
    <scope>NUCLEOTIDE SEQUENCE</scope>
    <source>
        <strain evidence="1">PFS-102/07</strain>
        <tissue evidence="1">Leaf</tissue>
    </source>
</reference>
<comment type="caution">
    <text evidence="1">The sequence shown here is derived from an EMBL/GenBank/DDBJ whole genome shotgun (WGS) entry which is preliminary data.</text>
</comment>
<dbReference type="EMBL" id="QGKY02000089">
    <property type="protein sequence ID" value="KAF2612614.1"/>
    <property type="molecule type" value="Genomic_DNA"/>
</dbReference>
<name>A0A8S9LXY5_BRACR</name>